<dbReference type="Pfam" id="PF00892">
    <property type="entry name" value="EamA"/>
    <property type="match status" value="1"/>
</dbReference>
<dbReference type="InterPro" id="IPR051258">
    <property type="entry name" value="Diverse_Substrate_Transporter"/>
</dbReference>
<dbReference type="GO" id="GO:0005886">
    <property type="term" value="C:plasma membrane"/>
    <property type="evidence" value="ECO:0007669"/>
    <property type="project" value="UniProtKB-SubCell"/>
</dbReference>
<reference evidence="8 9" key="1">
    <citation type="journal article" date="2010" name="Stand. Genomic Sci.">
        <title>Complete genome sequence of Vulcanisaeta distributa type strain (IC-017).</title>
        <authorList>
            <person name="Mavromatis K."/>
            <person name="Sikorski J."/>
            <person name="Pabst E."/>
            <person name="Teshima H."/>
            <person name="Lapidus A."/>
            <person name="Lucas S."/>
            <person name="Nolan M."/>
            <person name="Glavina Del Rio T."/>
            <person name="Cheng J.F."/>
            <person name="Bruce D."/>
            <person name="Goodwin L."/>
            <person name="Pitluck S."/>
            <person name="Liolios K."/>
            <person name="Ivanova N."/>
            <person name="Mikhailova N."/>
            <person name="Pati A."/>
            <person name="Chen A."/>
            <person name="Palaniappan K."/>
            <person name="Land M."/>
            <person name="Hauser L."/>
            <person name="Chang Y.J."/>
            <person name="Jeffries C.D."/>
            <person name="Rohde M."/>
            <person name="Spring S."/>
            <person name="Goker M."/>
            <person name="Wirth R."/>
            <person name="Woyke T."/>
            <person name="Bristow J."/>
            <person name="Eisen J.A."/>
            <person name="Markowitz V."/>
            <person name="Hugenholtz P."/>
            <person name="Klenk H.P."/>
            <person name="Kyrpides N.C."/>
        </authorList>
    </citation>
    <scope>NUCLEOTIDE SEQUENCE [LARGE SCALE GENOMIC DNA]</scope>
    <source>
        <strain evidence="9">DSM 14429 / JCM 11212 / NBRC 100878 / IC-017</strain>
    </source>
</reference>
<evidence type="ECO:0000256" key="4">
    <source>
        <dbReference type="ARBA" id="ARBA00022989"/>
    </source>
</evidence>
<feature type="transmembrane region" description="Helical" evidence="6">
    <location>
        <begin position="231"/>
        <end position="250"/>
    </location>
</feature>
<proteinExistence type="predicted"/>
<sequence>MGYRRSLWPGAYIMAAAALWSTIGVASVYSANPIMLALFRSLFASMAAVLIHRSLSRASIITGVALGVLFAAYPLAAVMAGVGLAAFLLYTAPLWATLTALAMGERPGKRGIIGVSLVLVAIALIGVQTIGGSISPVGVFMGLLSGVSYGSYIALARRFAKAGNEVDVSWGAIPYTLIVTAPTALAYSIITDSWRPIIRPALWGVYLGIVTTVIPYRLFAMGVSRVRASTASVIATLEPVLAAIWGFLFFRQIPTAMTLVAYALIIIASVIVSLEGGV</sequence>
<evidence type="ECO:0000259" key="7">
    <source>
        <dbReference type="Pfam" id="PF00892"/>
    </source>
</evidence>
<dbReference type="EMBL" id="CP002100">
    <property type="protein sequence ID" value="ADN50017.1"/>
    <property type="molecule type" value="Genomic_DNA"/>
</dbReference>
<feature type="domain" description="EamA" evidence="7">
    <location>
        <begin position="138"/>
        <end position="273"/>
    </location>
</feature>
<keyword evidence="2" id="KW-1003">Cell membrane</keyword>
<comment type="subcellular location">
    <subcellularLocation>
        <location evidence="1">Cell membrane</location>
        <topology evidence="1">Multi-pass membrane protein</topology>
    </subcellularLocation>
</comment>
<dbReference type="RefSeq" id="WP_013335742.1">
    <property type="nucleotide sequence ID" value="NC_014537.1"/>
</dbReference>
<evidence type="ECO:0000256" key="6">
    <source>
        <dbReference type="SAM" id="Phobius"/>
    </source>
</evidence>
<feature type="transmembrane region" description="Helical" evidence="6">
    <location>
        <begin position="58"/>
        <end position="76"/>
    </location>
</feature>
<evidence type="ECO:0000256" key="2">
    <source>
        <dbReference type="ARBA" id="ARBA00022475"/>
    </source>
</evidence>
<keyword evidence="3 6" id="KW-0812">Transmembrane</keyword>
<feature type="transmembrane region" description="Helical" evidence="6">
    <location>
        <begin position="34"/>
        <end position="51"/>
    </location>
</feature>
<feature type="transmembrane region" description="Helical" evidence="6">
    <location>
        <begin position="82"/>
        <end position="104"/>
    </location>
</feature>
<feature type="transmembrane region" description="Helical" evidence="6">
    <location>
        <begin position="137"/>
        <end position="156"/>
    </location>
</feature>
<dbReference type="Proteomes" id="UP000006681">
    <property type="component" value="Chromosome"/>
</dbReference>
<evidence type="ECO:0000256" key="1">
    <source>
        <dbReference type="ARBA" id="ARBA00004651"/>
    </source>
</evidence>
<dbReference type="InterPro" id="IPR000620">
    <property type="entry name" value="EamA_dom"/>
</dbReference>
<dbReference type="eggNOG" id="arCOG00271">
    <property type="taxonomic scope" value="Archaea"/>
</dbReference>
<evidence type="ECO:0000256" key="3">
    <source>
        <dbReference type="ARBA" id="ARBA00022692"/>
    </source>
</evidence>
<evidence type="ECO:0000313" key="8">
    <source>
        <dbReference type="EMBL" id="ADN50017.1"/>
    </source>
</evidence>
<gene>
    <name evidence="8" type="ordered locus">Vdis_0621</name>
</gene>
<dbReference type="STRING" id="572478.Vdis_0621"/>
<evidence type="ECO:0000256" key="5">
    <source>
        <dbReference type="ARBA" id="ARBA00023136"/>
    </source>
</evidence>
<dbReference type="GeneID" id="9751542"/>
<reference evidence="9" key="2">
    <citation type="journal article" date="2010" name="Stand. Genomic Sci.">
        <title>Complete genome sequence of Vulcanisaeta distributa type strain (IC-017T).</title>
        <authorList>
            <person name="Mavromatis K."/>
            <person name="Sikorski J."/>
            <person name="Pabst E."/>
            <person name="Teshima H."/>
            <person name="Lapidus A."/>
            <person name="Lucas S."/>
            <person name="Nolan M."/>
            <person name="Glavina Del Rio T."/>
            <person name="Cheng J."/>
            <person name="Bruce D."/>
            <person name="Goodwin L."/>
            <person name="Pitluck S."/>
            <person name="Liolios K."/>
            <person name="Ivanova N."/>
            <person name="Mikhailova N."/>
            <person name="Pati A."/>
            <person name="Chen A."/>
            <person name="Palaniappan K."/>
            <person name="Land M."/>
            <person name="Hauser L."/>
            <person name="Chang Y."/>
            <person name="Jeffries C."/>
            <person name="Rohde M."/>
            <person name="Spring S."/>
            <person name="Goker M."/>
            <person name="Wirth R."/>
            <person name="Woyke T."/>
            <person name="Bristow J."/>
            <person name="Eisen J."/>
            <person name="Markowitz V."/>
            <person name="Hugenholtz P."/>
            <person name="Klenk H."/>
            <person name="Kyrpides N."/>
        </authorList>
    </citation>
    <scope>NUCLEOTIDE SEQUENCE [LARGE SCALE GENOMIC DNA]</scope>
    <source>
        <strain evidence="9">DSM 14429 / JCM 11212 / NBRC 100878 / IC-017</strain>
    </source>
</reference>
<dbReference type="SUPFAM" id="SSF103481">
    <property type="entry name" value="Multidrug resistance efflux transporter EmrE"/>
    <property type="match status" value="2"/>
</dbReference>
<protein>
    <recommendedName>
        <fullName evidence="7">EamA domain-containing protein</fullName>
    </recommendedName>
</protein>
<dbReference type="AlphaFoldDB" id="E1QV90"/>
<feature type="transmembrane region" description="Helical" evidence="6">
    <location>
        <begin position="111"/>
        <end position="131"/>
    </location>
</feature>
<name>E1QV90_VULDI</name>
<keyword evidence="4 6" id="KW-1133">Transmembrane helix</keyword>
<feature type="transmembrane region" description="Helical" evidence="6">
    <location>
        <begin position="168"/>
        <end position="189"/>
    </location>
</feature>
<accession>E1QV90</accession>
<dbReference type="HOGENOM" id="CLU_1064041_0_0_2"/>
<keyword evidence="9" id="KW-1185">Reference proteome</keyword>
<feature type="transmembrane region" description="Helical" evidence="6">
    <location>
        <begin position="256"/>
        <end position="274"/>
    </location>
</feature>
<dbReference type="Gene3D" id="1.10.3730.20">
    <property type="match status" value="1"/>
</dbReference>
<dbReference type="PANTHER" id="PTHR42920">
    <property type="entry name" value="OS03G0707200 PROTEIN-RELATED"/>
    <property type="match status" value="1"/>
</dbReference>
<feature type="transmembrane region" description="Helical" evidence="6">
    <location>
        <begin position="201"/>
        <end position="219"/>
    </location>
</feature>
<dbReference type="InterPro" id="IPR037185">
    <property type="entry name" value="EmrE-like"/>
</dbReference>
<dbReference type="KEGG" id="vdi:Vdis_0621"/>
<feature type="transmembrane region" description="Helical" evidence="6">
    <location>
        <begin position="7"/>
        <end position="28"/>
    </location>
</feature>
<evidence type="ECO:0000313" key="9">
    <source>
        <dbReference type="Proteomes" id="UP000006681"/>
    </source>
</evidence>
<dbReference type="PANTHER" id="PTHR42920:SF5">
    <property type="entry name" value="EAMA DOMAIN-CONTAINING PROTEIN"/>
    <property type="match status" value="1"/>
</dbReference>
<organism evidence="8 9">
    <name type="scientific">Vulcanisaeta distributa (strain DSM 14429 / JCM 11212 / NBRC 100878 / IC-017)</name>
    <dbReference type="NCBI Taxonomy" id="572478"/>
    <lineage>
        <taxon>Archaea</taxon>
        <taxon>Thermoproteota</taxon>
        <taxon>Thermoprotei</taxon>
        <taxon>Thermoproteales</taxon>
        <taxon>Thermoproteaceae</taxon>
        <taxon>Vulcanisaeta</taxon>
    </lineage>
</organism>
<keyword evidence="5 6" id="KW-0472">Membrane</keyword>